<reference evidence="12" key="1">
    <citation type="submission" date="2021-03" db="EMBL/GenBank/DDBJ databases">
        <title>Comparative genomics and phylogenomic investigation of the class Geoglossomycetes provide insights into ecological specialization and systematics.</title>
        <authorList>
            <person name="Melie T."/>
            <person name="Pirro S."/>
            <person name="Miller A.N."/>
            <person name="Quandt A."/>
        </authorList>
    </citation>
    <scope>NUCLEOTIDE SEQUENCE</scope>
    <source>
        <strain evidence="12">GBOQ0MN5Z8</strain>
    </source>
</reference>
<dbReference type="Pfam" id="PF20520">
    <property type="entry name" value="Ac45-VOA1_TM"/>
    <property type="match status" value="1"/>
</dbReference>
<comment type="subcellular location">
    <subcellularLocation>
        <location evidence="1">Endoplasmic reticulum membrane</location>
        <topology evidence="1">Single-pass type I membrane protein</topology>
    </subcellularLocation>
</comment>
<keyword evidence="9" id="KW-0961">Cell wall biogenesis/degradation</keyword>
<evidence type="ECO:0000256" key="1">
    <source>
        <dbReference type="ARBA" id="ARBA00004115"/>
    </source>
</evidence>
<dbReference type="OrthoDB" id="9985059at2759"/>
<dbReference type="GO" id="GO:0071555">
    <property type="term" value="P:cell wall organization"/>
    <property type="evidence" value="ECO:0007669"/>
    <property type="project" value="UniProtKB-KW"/>
</dbReference>
<evidence type="ECO:0000256" key="4">
    <source>
        <dbReference type="ARBA" id="ARBA00022692"/>
    </source>
</evidence>
<evidence type="ECO:0000256" key="5">
    <source>
        <dbReference type="ARBA" id="ARBA00022729"/>
    </source>
</evidence>
<dbReference type="InterPro" id="IPR046756">
    <property type="entry name" value="VAS1/VOA1_TM"/>
</dbReference>
<keyword evidence="13" id="KW-1185">Reference proteome</keyword>
<dbReference type="EMBL" id="JAGHQL010000065">
    <property type="protein sequence ID" value="KAH0541910.1"/>
    <property type="molecule type" value="Genomic_DNA"/>
</dbReference>
<sequence>MATSKIANQLSGCPSDAYVIISQPGVNAADFLPRDSAPHLRRSLGLEDQGNGKVKSSLQIADVVGELDLHELQQYLETACEAGVLSVDASTGLFATVDDLKPRVVRIEFPVLPLLKSDRISKLAENDAFLSSIIDLFPTTRYTVMYTTTPVSAEEVHILHDAKRQQVFSPFRAQKREFTTSEEDPEPSHNETSPLFDKYQFFTPGIFMGLLVSLLLLSILSVGIAAVSSLQVPYGAFDKEMGPAAQKKLQ</sequence>
<evidence type="ECO:0000256" key="9">
    <source>
        <dbReference type="ARBA" id="ARBA00023316"/>
    </source>
</evidence>
<feature type="transmembrane region" description="Helical" evidence="10">
    <location>
        <begin position="206"/>
        <end position="227"/>
    </location>
</feature>
<name>A0A9P8I282_9PEZI</name>
<dbReference type="Proteomes" id="UP000698800">
    <property type="component" value="Unassembled WGS sequence"/>
</dbReference>
<evidence type="ECO:0000256" key="10">
    <source>
        <dbReference type="SAM" id="Phobius"/>
    </source>
</evidence>
<dbReference type="GO" id="GO:0006078">
    <property type="term" value="P:(1-&gt;6)-beta-D-glucan biosynthetic process"/>
    <property type="evidence" value="ECO:0007669"/>
    <property type="project" value="TreeGrafter"/>
</dbReference>
<feature type="domain" description="V-type proton ATPase subunit S1/VOA1 transmembrane" evidence="11">
    <location>
        <begin position="200"/>
        <end position="239"/>
    </location>
</feature>
<dbReference type="AlphaFoldDB" id="A0A9P8I282"/>
<keyword evidence="8 10" id="KW-0472">Membrane</keyword>
<evidence type="ECO:0000313" key="12">
    <source>
        <dbReference type="EMBL" id="KAH0541910.1"/>
    </source>
</evidence>
<accession>A0A9P8I282</accession>
<dbReference type="PANTHER" id="PTHR28285:SF1">
    <property type="entry name" value="PROTEIN BIG1"/>
    <property type="match status" value="1"/>
</dbReference>
<comment type="similarity">
    <text evidence="2">Belongs to the BIG1 family.</text>
</comment>
<keyword evidence="7 10" id="KW-1133">Transmembrane helix</keyword>
<gene>
    <name evidence="12" type="ORF">FGG08_003630</name>
</gene>
<evidence type="ECO:0000256" key="3">
    <source>
        <dbReference type="ARBA" id="ARBA00022089"/>
    </source>
</evidence>
<evidence type="ECO:0000313" key="13">
    <source>
        <dbReference type="Proteomes" id="UP000698800"/>
    </source>
</evidence>
<dbReference type="GO" id="GO:0009272">
    <property type="term" value="P:fungal-type cell wall biogenesis"/>
    <property type="evidence" value="ECO:0007669"/>
    <property type="project" value="TreeGrafter"/>
</dbReference>
<keyword evidence="4 10" id="KW-0812">Transmembrane</keyword>
<evidence type="ECO:0000256" key="8">
    <source>
        <dbReference type="ARBA" id="ARBA00023136"/>
    </source>
</evidence>
<dbReference type="GO" id="GO:0005789">
    <property type="term" value="C:endoplasmic reticulum membrane"/>
    <property type="evidence" value="ECO:0007669"/>
    <property type="project" value="UniProtKB-SubCell"/>
</dbReference>
<keyword evidence="5" id="KW-0732">Signal</keyword>
<evidence type="ECO:0000256" key="2">
    <source>
        <dbReference type="ARBA" id="ARBA00008203"/>
    </source>
</evidence>
<evidence type="ECO:0000259" key="11">
    <source>
        <dbReference type="Pfam" id="PF20520"/>
    </source>
</evidence>
<protein>
    <recommendedName>
        <fullName evidence="3">Protein BIG1</fullName>
    </recommendedName>
</protein>
<dbReference type="InterPro" id="IPR037654">
    <property type="entry name" value="Big1"/>
</dbReference>
<dbReference type="PANTHER" id="PTHR28285">
    <property type="entry name" value="PROTEIN BIG1"/>
    <property type="match status" value="1"/>
</dbReference>
<proteinExistence type="inferred from homology"/>
<evidence type="ECO:0000256" key="6">
    <source>
        <dbReference type="ARBA" id="ARBA00022824"/>
    </source>
</evidence>
<keyword evidence="6" id="KW-0256">Endoplasmic reticulum</keyword>
<organism evidence="12 13">
    <name type="scientific">Glutinoglossum americanum</name>
    <dbReference type="NCBI Taxonomy" id="1670608"/>
    <lineage>
        <taxon>Eukaryota</taxon>
        <taxon>Fungi</taxon>
        <taxon>Dikarya</taxon>
        <taxon>Ascomycota</taxon>
        <taxon>Pezizomycotina</taxon>
        <taxon>Geoglossomycetes</taxon>
        <taxon>Geoglossales</taxon>
        <taxon>Geoglossaceae</taxon>
        <taxon>Glutinoglossum</taxon>
    </lineage>
</organism>
<evidence type="ECO:0000256" key="7">
    <source>
        <dbReference type="ARBA" id="ARBA00022989"/>
    </source>
</evidence>
<comment type="caution">
    <text evidence="12">The sequence shown here is derived from an EMBL/GenBank/DDBJ whole genome shotgun (WGS) entry which is preliminary data.</text>
</comment>